<dbReference type="UniPathway" id="UPA00362"/>
<dbReference type="InterPro" id="IPR045004">
    <property type="entry name" value="ECH_dom"/>
</dbReference>
<comment type="caution">
    <text evidence="9">The sequence shown here is derived from an EMBL/GenBank/DDBJ whole genome shotgun (WGS) entry which is preliminary data.</text>
</comment>
<evidence type="ECO:0000256" key="2">
    <source>
        <dbReference type="ARBA" id="ARBA00005254"/>
    </source>
</evidence>
<feature type="domain" description="Enoyl-CoA hydratase/isomerase" evidence="8">
    <location>
        <begin position="2"/>
        <end position="141"/>
    </location>
</feature>
<dbReference type="EMBL" id="LWCA01001484">
    <property type="protein sequence ID" value="OAF65024.1"/>
    <property type="molecule type" value="Genomic_DNA"/>
</dbReference>
<dbReference type="PANTHER" id="PTHR43176:SF3">
    <property type="entry name" value="3-HYDROXYISOBUTYRYL-COA HYDROLASE, MITOCHONDRIAL"/>
    <property type="match status" value="1"/>
</dbReference>
<evidence type="ECO:0000313" key="10">
    <source>
        <dbReference type="Proteomes" id="UP000078046"/>
    </source>
</evidence>
<gene>
    <name evidence="9" type="ORF">A3Q56_07250</name>
</gene>
<evidence type="ECO:0000313" key="9">
    <source>
        <dbReference type="EMBL" id="OAF65024.1"/>
    </source>
</evidence>
<dbReference type="GO" id="GO:0005739">
    <property type="term" value="C:mitochondrion"/>
    <property type="evidence" value="ECO:0007669"/>
    <property type="project" value="TreeGrafter"/>
</dbReference>
<accession>A0A177AUY7</accession>
<reference evidence="9 10" key="1">
    <citation type="submission" date="2016-04" db="EMBL/GenBank/DDBJ databases">
        <title>The genome of Intoshia linei affirms orthonectids as highly simplified spiralians.</title>
        <authorList>
            <person name="Mikhailov K.V."/>
            <person name="Slusarev G.S."/>
            <person name="Nikitin M.A."/>
            <person name="Logacheva M.D."/>
            <person name="Penin A."/>
            <person name="Aleoshin V."/>
            <person name="Panchin Y.V."/>
        </authorList>
    </citation>
    <scope>NUCLEOTIDE SEQUENCE [LARGE SCALE GENOMIC DNA]</scope>
    <source>
        <strain evidence="9">Intl2013</strain>
        <tissue evidence="9">Whole animal</tissue>
    </source>
</reference>
<sequence length="161" mass="19228">MSKLKNELLHLVNADNEKVSKILDKYHENNIDEPTYQENIQEIESCFSQFTLFEIINKLKDCNSEWSKKELLRIKTKSPISLLLTHQLIRQGCNMNLKECLKMEYRVAIRCMQNHDFYQGVKSVLIDRKNTPIWQHSKLNESIKFAPYFRPFENENEDLNF</sequence>
<evidence type="ECO:0000256" key="1">
    <source>
        <dbReference type="ARBA" id="ARBA00001709"/>
    </source>
</evidence>
<dbReference type="InterPro" id="IPR032259">
    <property type="entry name" value="HIBYL-CoA-H"/>
</dbReference>
<dbReference type="Proteomes" id="UP000078046">
    <property type="component" value="Unassembled WGS sequence"/>
</dbReference>
<name>A0A177AUY7_9BILA</name>
<proteinExistence type="inferred from homology"/>
<dbReference type="Gene3D" id="3.90.226.10">
    <property type="entry name" value="2-enoyl-CoA Hydratase, Chain A, domain 1"/>
    <property type="match status" value="1"/>
</dbReference>
<dbReference type="Pfam" id="PF16113">
    <property type="entry name" value="ECH_2"/>
    <property type="match status" value="1"/>
</dbReference>
<evidence type="ECO:0000256" key="7">
    <source>
        <dbReference type="ARBA" id="ARBA00031181"/>
    </source>
</evidence>
<protein>
    <recommendedName>
        <fullName evidence="4">3-hydroxyisobutyryl-CoA hydrolase, mitochondrial</fullName>
        <ecNumber evidence="3">3.1.2.4</ecNumber>
    </recommendedName>
    <alternativeName>
        <fullName evidence="7">3-hydroxyisobutyryl-coenzyme A hydrolase</fullName>
    </alternativeName>
</protein>
<organism evidence="9 10">
    <name type="scientific">Intoshia linei</name>
    <dbReference type="NCBI Taxonomy" id="1819745"/>
    <lineage>
        <taxon>Eukaryota</taxon>
        <taxon>Metazoa</taxon>
        <taxon>Spiralia</taxon>
        <taxon>Lophotrochozoa</taxon>
        <taxon>Mesozoa</taxon>
        <taxon>Orthonectida</taxon>
        <taxon>Rhopaluridae</taxon>
        <taxon>Intoshia</taxon>
    </lineage>
</organism>
<dbReference type="GO" id="GO:0006574">
    <property type="term" value="P:L-valine catabolic process"/>
    <property type="evidence" value="ECO:0007669"/>
    <property type="project" value="UniProtKB-UniPathway"/>
</dbReference>
<dbReference type="SUPFAM" id="SSF52096">
    <property type="entry name" value="ClpP/crotonase"/>
    <property type="match status" value="1"/>
</dbReference>
<keyword evidence="10" id="KW-1185">Reference proteome</keyword>
<comment type="similarity">
    <text evidence="2">Belongs to the enoyl-CoA hydratase/isomerase family.</text>
</comment>
<dbReference type="EC" id="3.1.2.4" evidence="3"/>
<dbReference type="InterPro" id="IPR029045">
    <property type="entry name" value="ClpP/crotonase-like_dom_sf"/>
</dbReference>
<evidence type="ECO:0000256" key="4">
    <source>
        <dbReference type="ARBA" id="ARBA00016714"/>
    </source>
</evidence>
<keyword evidence="5" id="KW-0378">Hydrolase</keyword>
<comment type="catalytic activity">
    <reaction evidence="1">
        <text>3-hydroxy-2-methylpropanoyl-CoA + H2O = 3-hydroxy-2-methylpropanoate + CoA + H(+)</text>
        <dbReference type="Rhea" id="RHEA:20888"/>
        <dbReference type="ChEBI" id="CHEBI:11805"/>
        <dbReference type="ChEBI" id="CHEBI:15377"/>
        <dbReference type="ChEBI" id="CHEBI:15378"/>
        <dbReference type="ChEBI" id="CHEBI:57287"/>
        <dbReference type="ChEBI" id="CHEBI:57340"/>
        <dbReference type="EC" id="3.1.2.4"/>
    </reaction>
</comment>
<dbReference type="OrthoDB" id="10055237at2759"/>
<dbReference type="AlphaFoldDB" id="A0A177AUY7"/>
<evidence type="ECO:0000256" key="3">
    <source>
        <dbReference type="ARBA" id="ARBA00011915"/>
    </source>
</evidence>
<comment type="function">
    <text evidence="6">Hydrolyzes 3-hydroxyisobutyryl-CoA (HIBYL-CoA), a saline catabolite. Has high activity toward isobutyryl-CoA. Could be an isobutyryl-CoA dehydrogenase that functions in valine catabolism. Also hydrolyzes 3-hydroxypropanoyl-CoA.</text>
</comment>
<evidence type="ECO:0000256" key="6">
    <source>
        <dbReference type="ARBA" id="ARBA00024871"/>
    </source>
</evidence>
<dbReference type="GO" id="GO:0003860">
    <property type="term" value="F:3-hydroxyisobutyryl-CoA hydrolase activity"/>
    <property type="evidence" value="ECO:0007669"/>
    <property type="project" value="UniProtKB-EC"/>
</dbReference>
<dbReference type="PANTHER" id="PTHR43176">
    <property type="entry name" value="3-HYDROXYISOBUTYRYL-COA HYDROLASE-RELATED"/>
    <property type="match status" value="1"/>
</dbReference>
<evidence type="ECO:0000259" key="8">
    <source>
        <dbReference type="Pfam" id="PF16113"/>
    </source>
</evidence>
<evidence type="ECO:0000256" key="5">
    <source>
        <dbReference type="ARBA" id="ARBA00022801"/>
    </source>
</evidence>